<reference evidence="7" key="1">
    <citation type="submission" date="2020-09" db="EMBL/GenBank/DDBJ databases">
        <title>Genome-Enabled Discovery of Anthraquinone Biosynthesis in Senna tora.</title>
        <authorList>
            <person name="Kang S.-H."/>
            <person name="Pandey R.P."/>
            <person name="Lee C.-M."/>
            <person name="Sim J.-S."/>
            <person name="Jeong J.-T."/>
            <person name="Choi B.-S."/>
            <person name="Jung M."/>
            <person name="Ginzburg D."/>
            <person name="Zhao K."/>
            <person name="Won S.Y."/>
            <person name="Oh T.-J."/>
            <person name="Yu Y."/>
            <person name="Kim N.-H."/>
            <person name="Lee O.R."/>
            <person name="Lee T.-H."/>
            <person name="Bashyal P."/>
            <person name="Kim T.-S."/>
            <person name="Lee W.-H."/>
            <person name="Kawkins C."/>
            <person name="Kim C.-K."/>
            <person name="Kim J.S."/>
            <person name="Ahn B.O."/>
            <person name="Rhee S.Y."/>
            <person name="Sohng J.K."/>
        </authorList>
    </citation>
    <scope>NUCLEOTIDE SEQUENCE</scope>
    <source>
        <tissue evidence="7">Leaf</tissue>
    </source>
</reference>
<evidence type="ECO:0000256" key="1">
    <source>
        <dbReference type="ARBA" id="ARBA00004141"/>
    </source>
</evidence>
<dbReference type="InterPro" id="IPR036259">
    <property type="entry name" value="MFS_trans_sf"/>
</dbReference>
<feature type="transmembrane region" description="Helical" evidence="6">
    <location>
        <begin position="109"/>
        <end position="129"/>
    </location>
</feature>
<gene>
    <name evidence="7" type="ORF">G2W53_021611</name>
</gene>
<dbReference type="Gene3D" id="1.20.1250.20">
    <property type="entry name" value="MFS general substrate transporter like domains"/>
    <property type="match status" value="1"/>
</dbReference>
<evidence type="ECO:0000256" key="3">
    <source>
        <dbReference type="ARBA" id="ARBA00022692"/>
    </source>
</evidence>
<sequence>MALAILLVGFGFYRRLDVPRGGRSPFLELARVPIAALRKWWTSHYSHVSCGIGDYYYGGRHCLHAVIPEKRLRFFNRAALITEGDLAPDGTIAKSWRICTVQQLQDFKALIGVLSIWSSCILLSTPIAIQNNLTILQALTMDRHLGPHFKIPSSSMVVVVQISAAIFLILIDGVLVPAWRKLIGGSLTPLRRLVMVGIGEALYFPGLTAFYYKKLPESLKSISAAMISMDIGIAYFLSTVIIDFVRKVTDWLPDDLNHGGLNYVYWMLVLLGVINFGYFLLCSMLYKKIPTL</sequence>
<evidence type="ECO:0000313" key="7">
    <source>
        <dbReference type="EMBL" id="KAF7823467.1"/>
    </source>
</evidence>
<comment type="subcellular location">
    <subcellularLocation>
        <location evidence="1">Membrane</location>
        <topology evidence="1">Multi-pass membrane protein</topology>
    </subcellularLocation>
</comment>
<feature type="transmembrane region" description="Helical" evidence="6">
    <location>
        <begin position="149"/>
        <end position="171"/>
    </location>
</feature>
<evidence type="ECO:0000313" key="8">
    <source>
        <dbReference type="Proteomes" id="UP000634136"/>
    </source>
</evidence>
<keyword evidence="8" id="KW-1185">Reference proteome</keyword>
<dbReference type="InterPro" id="IPR000109">
    <property type="entry name" value="POT_fam"/>
</dbReference>
<feature type="transmembrane region" description="Helical" evidence="6">
    <location>
        <begin position="224"/>
        <end position="245"/>
    </location>
</feature>
<dbReference type="GO" id="GO:0016020">
    <property type="term" value="C:membrane"/>
    <property type="evidence" value="ECO:0007669"/>
    <property type="project" value="UniProtKB-SubCell"/>
</dbReference>
<dbReference type="AlphaFoldDB" id="A0A834TJQ6"/>
<protein>
    <submittedName>
        <fullName evidence="7">Protein NRT1/ PTR FAMILY 2.6-like</fullName>
    </submittedName>
</protein>
<dbReference type="Proteomes" id="UP000634136">
    <property type="component" value="Unassembled WGS sequence"/>
</dbReference>
<name>A0A834TJQ6_9FABA</name>
<evidence type="ECO:0000256" key="6">
    <source>
        <dbReference type="SAM" id="Phobius"/>
    </source>
</evidence>
<feature type="transmembrane region" description="Helical" evidence="6">
    <location>
        <begin position="265"/>
        <end position="286"/>
    </location>
</feature>
<dbReference type="EMBL" id="JAAIUW010000007">
    <property type="protein sequence ID" value="KAF7823467.1"/>
    <property type="molecule type" value="Genomic_DNA"/>
</dbReference>
<evidence type="ECO:0000256" key="4">
    <source>
        <dbReference type="ARBA" id="ARBA00022989"/>
    </source>
</evidence>
<dbReference type="PANTHER" id="PTHR11654">
    <property type="entry name" value="OLIGOPEPTIDE TRANSPORTER-RELATED"/>
    <property type="match status" value="1"/>
</dbReference>
<keyword evidence="3 6" id="KW-0812">Transmembrane</keyword>
<dbReference type="GO" id="GO:0022857">
    <property type="term" value="F:transmembrane transporter activity"/>
    <property type="evidence" value="ECO:0007669"/>
    <property type="project" value="InterPro"/>
</dbReference>
<evidence type="ECO:0000256" key="5">
    <source>
        <dbReference type="ARBA" id="ARBA00023136"/>
    </source>
</evidence>
<evidence type="ECO:0000256" key="2">
    <source>
        <dbReference type="ARBA" id="ARBA00005982"/>
    </source>
</evidence>
<proteinExistence type="inferred from homology"/>
<accession>A0A834TJQ6</accession>
<feature type="transmembrane region" description="Helical" evidence="6">
    <location>
        <begin position="191"/>
        <end position="212"/>
    </location>
</feature>
<comment type="similarity">
    <text evidence="2">Belongs to the major facilitator superfamily. Proton-dependent oligopeptide transporter (POT/PTR) (TC 2.A.17) family.</text>
</comment>
<comment type="caution">
    <text evidence="7">The sequence shown here is derived from an EMBL/GenBank/DDBJ whole genome shotgun (WGS) entry which is preliminary data.</text>
</comment>
<keyword evidence="5 6" id="KW-0472">Membrane</keyword>
<keyword evidence="4 6" id="KW-1133">Transmembrane helix</keyword>
<dbReference type="Pfam" id="PF00854">
    <property type="entry name" value="PTR2"/>
    <property type="match status" value="1"/>
</dbReference>
<dbReference type="OrthoDB" id="8904098at2759"/>
<organism evidence="7 8">
    <name type="scientific">Senna tora</name>
    <dbReference type="NCBI Taxonomy" id="362788"/>
    <lineage>
        <taxon>Eukaryota</taxon>
        <taxon>Viridiplantae</taxon>
        <taxon>Streptophyta</taxon>
        <taxon>Embryophyta</taxon>
        <taxon>Tracheophyta</taxon>
        <taxon>Spermatophyta</taxon>
        <taxon>Magnoliopsida</taxon>
        <taxon>eudicotyledons</taxon>
        <taxon>Gunneridae</taxon>
        <taxon>Pentapetalae</taxon>
        <taxon>rosids</taxon>
        <taxon>fabids</taxon>
        <taxon>Fabales</taxon>
        <taxon>Fabaceae</taxon>
        <taxon>Caesalpinioideae</taxon>
        <taxon>Cassia clade</taxon>
        <taxon>Senna</taxon>
    </lineage>
</organism>